<organism evidence="7 8">
    <name type="scientific">Carnegiea gigantea</name>
    <dbReference type="NCBI Taxonomy" id="171969"/>
    <lineage>
        <taxon>Eukaryota</taxon>
        <taxon>Viridiplantae</taxon>
        <taxon>Streptophyta</taxon>
        <taxon>Embryophyta</taxon>
        <taxon>Tracheophyta</taxon>
        <taxon>Spermatophyta</taxon>
        <taxon>Magnoliopsida</taxon>
        <taxon>eudicotyledons</taxon>
        <taxon>Gunneridae</taxon>
        <taxon>Pentapetalae</taxon>
        <taxon>Caryophyllales</taxon>
        <taxon>Cactineae</taxon>
        <taxon>Cactaceae</taxon>
        <taxon>Cactoideae</taxon>
        <taxon>Echinocereeae</taxon>
        <taxon>Carnegiea</taxon>
    </lineage>
</organism>
<evidence type="ECO:0000256" key="2">
    <source>
        <dbReference type="ARBA" id="ARBA00022771"/>
    </source>
</evidence>
<dbReference type="SMART" id="SM00575">
    <property type="entry name" value="ZnF_PMZ"/>
    <property type="match status" value="1"/>
</dbReference>
<feature type="domain" description="SWIM-type" evidence="6">
    <location>
        <begin position="225"/>
        <end position="257"/>
    </location>
</feature>
<keyword evidence="8" id="KW-1185">Reference proteome</keyword>
<keyword evidence="3" id="KW-0862">Zinc</keyword>
<evidence type="ECO:0000259" key="6">
    <source>
        <dbReference type="PROSITE" id="PS50966"/>
    </source>
</evidence>
<dbReference type="InterPro" id="IPR007527">
    <property type="entry name" value="Znf_SWIM"/>
</dbReference>
<evidence type="ECO:0000256" key="3">
    <source>
        <dbReference type="ARBA" id="ARBA00022833"/>
    </source>
</evidence>
<dbReference type="InterPro" id="IPR006564">
    <property type="entry name" value="Znf_PMZ"/>
</dbReference>
<dbReference type="GO" id="GO:0008270">
    <property type="term" value="F:zinc ion binding"/>
    <property type="evidence" value="ECO:0007669"/>
    <property type="project" value="UniProtKB-KW"/>
</dbReference>
<gene>
    <name evidence="7" type="ORF">Cgig2_025333</name>
</gene>
<dbReference type="EMBL" id="JAKOGI010000846">
    <property type="protein sequence ID" value="KAJ8429903.1"/>
    <property type="molecule type" value="Genomic_DNA"/>
</dbReference>
<evidence type="ECO:0000256" key="1">
    <source>
        <dbReference type="ARBA" id="ARBA00022723"/>
    </source>
</evidence>
<reference evidence="7" key="1">
    <citation type="submission" date="2022-04" db="EMBL/GenBank/DDBJ databases">
        <title>Carnegiea gigantea Genome sequencing and assembly v2.</title>
        <authorList>
            <person name="Copetti D."/>
            <person name="Sanderson M.J."/>
            <person name="Burquez A."/>
            <person name="Wojciechowski M.F."/>
        </authorList>
    </citation>
    <scope>NUCLEOTIDE SEQUENCE</scope>
    <source>
        <strain evidence="7">SGP5-SGP5p</strain>
        <tissue evidence="7">Aerial part</tissue>
    </source>
</reference>
<keyword evidence="1" id="KW-0479">Metal-binding</keyword>
<accession>A0A9Q1JS00</accession>
<evidence type="ECO:0000256" key="4">
    <source>
        <dbReference type="PROSITE-ProRule" id="PRU00325"/>
    </source>
</evidence>
<proteinExistence type="predicted"/>
<dbReference type="Pfam" id="PF04434">
    <property type="entry name" value="SWIM"/>
    <property type="match status" value="1"/>
</dbReference>
<name>A0A9Q1JS00_9CARY</name>
<feature type="region of interest" description="Disordered" evidence="5">
    <location>
        <begin position="348"/>
        <end position="367"/>
    </location>
</feature>
<sequence length="468" mass="51888">MVLKEDMGLEEVRRKVSEITGIELTVQKLWYSLKYDQGMVVVLDGDGDVRMFMKGNDEHGYFYVGKSNGLKRCTLKATRTCEEGVVRVRSDRDGDDIIQQGGNGAGVKRAVVRGSGGCSDDHPQTRVRVGEELIKMSDDDEISVVSEDVGEDKAVVQGGEESSQGKGVMKGATLMRACAMKYEVGERIEQKLVDTYQKMGCITAVECYSLMLGEHSVELTNNRKLVVKLGQQSCTCRVWQTQGIPCCHTLAVMAKVNLCVYNYVHSIYKTATQQSIYNQLVHPMETHDMGTVDAKTGRVVGRDELDDDYDHCILPPTNGRLPEFLMFPVVRQPEMFTWEEANIDRGKAWSTTGKPEGADVDRGTPWSTSGTPLGNLHITDVELCHYAHTTFPAVIKPPPLFLYEANVHRSKPWCASGTPMENQQIEDVLLCLSDHTAFVAVSTPPPLFNEAYIYRGKPWSGSGTPMGN</sequence>
<evidence type="ECO:0000256" key="5">
    <source>
        <dbReference type="SAM" id="MobiDB-lite"/>
    </source>
</evidence>
<dbReference type="AlphaFoldDB" id="A0A9Q1JS00"/>
<dbReference type="PROSITE" id="PS50966">
    <property type="entry name" value="ZF_SWIM"/>
    <property type="match status" value="1"/>
</dbReference>
<dbReference type="PANTHER" id="PTHR31973:SF187">
    <property type="entry name" value="MUTATOR TRANSPOSASE MUDRA PROTEIN"/>
    <property type="match status" value="1"/>
</dbReference>
<evidence type="ECO:0000313" key="7">
    <source>
        <dbReference type="EMBL" id="KAJ8429903.1"/>
    </source>
</evidence>
<evidence type="ECO:0000313" key="8">
    <source>
        <dbReference type="Proteomes" id="UP001153076"/>
    </source>
</evidence>
<protein>
    <recommendedName>
        <fullName evidence="6">SWIM-type domain-containing protein</fullName>
    </recommendedName>
</protein>
<comment type="caution">
    <text evidence="7">The sequence shown here is derived from an EMBL/GenBank/DDBJ whole genome shotgun (WGS) entry which is preliminary data.</text>
</comment>
<dbReference type="PANTHER" id="PTHR31973">
    <property type="entry name" value="POLYPROTEIN, PUTATIVE-RELATED"/>
    <property type="match status" value="1"/>
</dbReference>
<dbReference type="Proteomes" id="UP001153076">
    <property type="component" value="Unassembled WGS sequence"/>
</dbReference>
<keyword evidence="2 4" id="KW-0863">Zinc-finger</keyword>